<gene>
    <name evidence="2" type="ORF">GCM10011340_33230</name>
</gene>
<dbReference type="InterPro" id="IPR036249">
    <property type="entry name" value="Thioredoxin-like_sf"/>
</dbReference>
<evidence type="ECO:0000313" key="3">
    <source>
        <dbReference type="Proteomes" id="UP000658258"/>
    </source>
</evidence>
<dbReference type="PROSITE" id="PS51352">
    <property type="entry name" value="THIOREDOXIN_2"/>
    <property type="match status" value="1"/>
</dbReference>
<feature type="domain" description="Thioredoxin" evidence="1">
    <location>
        <begin position="10"/>
        <end position="186"/>
    </location>
</feature>
<dbReference type="RefSeq" id="WP_189631412.1">
    <property type="nucleotide sequence ID" value="NZ_BNAG01000004.1"/>
</dbReference>
<evidence type="ECO:0000259" key="1">
    <source>
        <dbReference type="PROSITE" id="PS51352"/>
    </source>
</evidence>
<dbReference type="Pfam" id="PF13098">
    <property type="entry name" value="Thioredoxin_2"/>
    <property type="match status" value="1"/>
</dbReference>
<name>A0ABQ3IBK6_9BACT</name>
<dbReference type="Gene3D" id="3.40.30.10">
    <property type="entry name" value="Glutaredoxin"/>
    <property type="match status" value="1"/>
</dbReference>
<dbReference type="Proteomes" id="UP000658258">
    <property type="component" value="Unassembled WGS sequence"/>
</dbReference>
<comment type="caution">
    <text evidence="2">The sequence shown here is derived from an EMBL/GenBank/DDBJ whole genome shotgun (WGS) entry which is preliminary data.</text>
</comment>
<keyword evidence="3" id="KW-1185">Reference proteome</keyword>
<dbReference type="InterPro" id="IPR012336">
    <property type="entry name" value="Thioredoxin-like_fold"/>
</dbReference>
<sequence>MKVHLTLLGIFLFGWAGAHELESIDFREVKSLAEWDAIFEEAKTNNKLVFADAYTDWCGYCKKLDKEVFTNPEVISYFEQHFINIKFNAETEFGYPLADKYGIDGYPTMLFLTGERNVFYRIGGFVEAPVLMAHGKEATENWTLLPDLLLKYDAGIIEKEEQRQLIGILSATDPLKAQEVAKELADSFTDEDYMELENLWLLANFENTINSRHFNFIANNKAKIIEAHGISEFTDYMSAIYNQNLQLAIKYGDRELLEKIVSVVIPLFIDQAELPAAQFVTRSVFFAEREEYDSYKLEVNSYMNNHLATDQQPDFVISTVVEIIESFGSQELYAFSKQLLSESLKIEANRFETHALLGYINGLLGNFDSANQWLEKAKSLAKTDEQEGFVENLKEAVRMMQ</sequence>
<dbReference type="EMBL" id="BNAG01000004">
    <property type="protein sequence ID" value="GHE73801.1"/>
    <property type="molecule type" value="Genomic_DNA"/>
</dbReference>
<evidence type="ECO:0000313" key="2">
    <source>
        <dbReference type="EMBL" id="GHE73801.1"/>
    </source>
</evidence>
<protein>
    <recommendedName>
        <fullName evidence="1">Thioredoxin domain-containing protein</fullName>
    </recommendedName>
</protein>
<reference evidence="3" key="1">
    <citation type="journal article" date="2019" name="Int. J. Syst. Evol. Microbiol.">
        <title>The Global Catalogue of Microorganisms (GCM) 10K type strain sequencing project: providing services to taxonomists for standard genome sequencing and annotation.</title>
        <authorList>
            <consortium name="The Broad Institute Genomics Platform"/>
            <consortium name="The Broad Institute Genome Sequencing Center for Infectious Disease"/>
            <person name="Wu L."/>
            <person name="Ma J."/>
        </authorList>
    </citation>
    <scope>NUCLEOTIDE SEQUENCE [LARGE SCALE GENOMIC DNA]</scope>
    <source>
        <strain evidence="3">CGMCC 1.15111</strain>
    </source>
</reference>
<proteinExistence type="predicted"/>
<dbReference type="InterPro" id="IPR013766">
    <property type="entry name" value="Thioredoxin_domain"/>
</dbReference>
<organism evidence="2 3">
    <name type="scientific">Roseivirga thermotolerans</name>
    <dbReference type="NCBI Taxonomy" id="1758176"/>
    <lineage>
        <taxon>Bacteria</taxon>
        <taxon>Pseudomonadati</taxon>
        <taxon>Bacteroidota</taxon>
        <taxon>Cytophagia</taxon>
        <taxon>Cytophagales</taxon>
        <taxon>Roseivirgaceae</taxon>
        <taxon>Roseivirga</taxon>
    </lineage>
</organism>
<dbReference type="SUPFAM" id="SSF52833">
    <property type="entry name" value="Thioredoxin-like"/>
    <property type="match status" value="1"/>
</dbReference>
<accession>A0ABQ3IBK6</accession>